<dbReference type="Pfam" id="PF13561">
    <property type="entry name" value="adh_short_C2"/>
    <property type="match status" value="1"/>
</dbReference>
<dbReference type="Gene3D" id="3.40.50.720">
    <property type="entry name" value="NAD(P)-binding Rossmann-like Domain"/>
    <property type="match status" value="1"/>
</dbReference>
<evidence type="ECO:0000313" key="2">
    <source>
        <dbReference type="Proteomes" id="UP000065521"/>
    </source>
</evidence>
<sequence length="77" mass="8270">MTNKVRGFLEPHLKASASPDESLDVFASRNVFPNLVGELTRPEDVGELASLLASDRGGRITGQDLVVDSGYLSLSPR</sequence>
<dbReference type="SUPFAM" id="SSF51735">
    <property type="entry name" value="NAD(P)-binding Rossmann-fold domains"/>
    <property type="match status" value="1"/>
</dbReference>
<organism evidence="1 2">
    <name type="scientific">Burkholderia ubonensis</name>
    <dbReference type="NCBI Taxonomy" id="101571"/>
    <lineage>
        <taxon>Bacteria</taxon>
        <taxon>Pseudomonadati</taxon>
        <taxon>Pseudomonadota</taxon>
        <taxon>Betaproteobacteria</taxon>
        <taxon>Burkholderiales</taxon>
        <taxon>Burkholderiaceae</taxon>
        <taxon>Burkholderia</taxon>
        <taxon>Burkholderia cepacia complex</taxon>
    </lineage>
</organism>
<name>A0A102LJM8_9BURK</name>
<gene>
    <name evidence="1" type="ORF">WI38_06650</name>
</gene>
<reference evidence="1 2" key="1">
    <citation type="submission" date="2015-11" db="EMBL/GenBank/DDBJ databases">
        <title>Expanding the genomic diversity of Burkholderia species for the development of highly accurate diagnostics.</title>
        <authorList>
            <person name="Sahl J."/>
            <person name="Keim P."/>
            <person name="Wagner D."/>
        </authorList>
    </citation>
    <scope>NUCLEOTIDE SEQUENCE [LARGE SCALE GENOMIC DNA]</scope>
    <source>
        <strain evidence="1 2">RF32-BP4</strain>
    </source>
</reference>
<dbReference type="InterPro" id="IPR002347">
    <property type="entry name" value="SDR_fam"/>
</dbReference>
<proteinExistence type="predicted"/>
<dbReference type="Proteomes" id="UP000065521">
    <property type="component" value="Unassembled WGS sequence"/>
</dbReference>
<dbReference type="AlphaFoldDB" id="A0A102LJM8"/>
<evidence type="ECO:0000313" key="1">
    <source>
        <dbReference type="EMBL" id="KUZ94827.1"/>
    </source>
</evidence>
<dbReference type="EMBL" id="LOTN01000012">
    <property type="protein sequence ID" value="KUZ94827.1"/>
    <property type="molecule type" value="Genomic_DNA"/>
</dbReference>
<accession>A0A102LJM8</accession>
<protein>
    <submittedName>
        <fullName evidence="1">Uncharacterized protein</fullName>
    </submittedName>
</protein>
<dbReference type="InterPro" id="IPR036291">
    <property type="entry name" value="NAD(P)-bd_dom_sf"/>
</dbReference>
<comment type="caution">
    <text evidence="1">The sequence shown here is derived from an EMBL/GenBank/DDBJ whole genome shotgun (WGS) entry which is preliminary data.</text>
</comment>